<dbReference type="Gene3D" id="3.90.550.10">
    <property type="entry name" value="Spore Coat Polysaccharide Biosynthesis Protein SpsA, Chain A"/>
    <property type="match status" value="1"/>
</dbReference>
<protein>
    <submittedName>
        <fullName evidence="3">Glycosyl transferase</fullName>
    </submittedName>
</protein>
<feature type="domain" description="Glycosyltransferase 2-like" evidence="2">
    <location>
        <begin position="53"/>
        <end position="199"/>
    </location>
</feature>
<dbReference type="InterPro" id="IPR050834">
    <property type="entry name" value="Glycosyltransf_2"/>
</dbReference>
<proteinExistence type="predicted"/>
<feature type="region of interest" description="Disordered" evidence="1">
    <location>
        <begin position="1"/>
        <end position="46"/>
    </location>
</feature>
<dbReference type="SUPFAM" id="SSF53448">
    <property type="entry name" value="Nucleotide-diphospho-sugar transferases"/>
    <property type="match status" value="1"/>
</dbReference>
<dbReference type="InterPro" id="IPR001173">
    <property type="entry name" value="Glyco_trans_2-like"/>
</dbReference>
<dbReference type="GO" id="GO:0016740">
    <property type="term" value="F:transferase activity"/>
    <property type="evidence" value="ECO:0007669"/>
    <property type="project" value="UniProtKB-KW"/>
</dbReference>
<dbReference type="InterPro" id="IPR029044">
    <property type="entry name" value="Nucleotide-diphossugar_trans"/>
</dbReference>
<feature type="compositionally biased region" description="Pro residues" evidence="1">
    <location>
        <begin position="26"/>
        <end position="35"/>
    </location>
</feature>
<feature type="compositionally biased region" description="Basic and acidic residues" evidence="1">
    <location>
        <begin position="354"/>
        <end position="365"/>
    </location>
</feature>
<accession>D9WD56</accession>
<dbReference type="PANTHER" id="PTHR43685">
    <property type="entry name" value="GLYCOSYLTRANSFERASE"/>
    <property type="match status" value="1"/>
</dbReference>
<keyword evidence="4" id="KW-1185">Reference proteome</keyword>
<evidence type="ECO:0000256" key="1">
    <source>
        <dbReference type="SAM" id="MobiDB-lite"/>
    </source>
</evidence>
<dbReference type="CDD" id="cd00761">
    <property type="entry name" value="Glyco_tranf_GTA_type"/>
    <property type="match status" value="1"/>
</dbReference>
<organism evidence="3 4">
    <name type="scientific">Streptomyces himastatinicus ATCC 53653</name>
    <dbReference type="NCBI Taxonomy" id="457427"/>
    <lineage>
        <taxon>Bacteria</taxon>
        <taxon>Bacillati</taxon>
        <taxon>Actinomycetota</taxon>
        <taxon>Actinomycetes</taxon>
        <taxon>Kitasatosporales</taxon>
        <taxon>Streptomycetaceae</taxon>
        <taxon>Streptomyces</taxon>
        <taxon>Streptomyces violaceusniger group</taxon>
    </lineage>
</organism>
<gene>
    <name evidence="3" type="ORF">SSOG_04832</name>
</gene>
<feature type="region of interest" description="Disordered" evidence="1">
    <location>
        <begin position="342"/>
        <end position="365"/>
    </location>
</feature>
<sequence length="365" mass="40457">MPGRGPAEVAPGGTAGARNTGLRPARFPPLFPRPFPSRTERPRMPDNPAPVVSVVIPCHDYARYLPEAVSSIVAQTYPDWELLVVDDGSTDNTVEVTRSLIARHPDRRIRLVQRANGGVSAARNTGIEEAAGRYVLPLDADDVIAPTMLEKTVAVLDGDPGIAIASTDVFTFTDDDLPPQAMTLPAYSRELMLQRLIMFYCSLYRREAWQTVGGYDESMRAGEDWDFWVGCVEHGFDAHHIHEPLFGARNKDTGLHVEAAENDLAIRARIVANHPSLFKPITRGWARAVLSQDAEACLRDEHVPDDILTRAAEMDHFLTAVMALQRTARVQHYHIQRLTKELEAHRPAAGSPAQEKDSRELTSHP</sequence>
<keyword evidence="3" id="KW-0808">Transferase</keyword>
<evidence type="ECO:0000313" key="4">
    <source>
        <dbReference type="Proteomes" id="UP000003963"/>
    </source>
</evidence>
<evidence type="ECO:0000259" key="2">
    <source>
        <dbReference type="Pfam" id="PF00535"/>
    </source>
</evidence>
<dbReference type="Pfam" id="PF00535">
    <property type="entry name" value="Glycos_transf_2"/>
    <property type="match status" value="1"/>
</dbReference>
<dbReference type="HOGENOM" id="CLU_025996_0_2_11"/>
<dbReference type="AlphaFoldDB" id="D9WD56"/>
<dbReference type="STRING" id="457427.SSOG_04832"/>
<name>D9WD56_9ACTN</name>
<dbReference type="Proteomes" id="UP000003963">
    <property type="component" value="Unassembled WGS sequence"/>
</dbReference>
<dbReference type="EMBL" id="GG657754">
    <property type="protein sequence ID" value="EFL25118.1"/>
    <property type="molecule type" value="Genomic_DNA"/>
</dbReference>
<evidence type="ECO:0000313" key="3">
    <source>
        <dbReference type="EMBL" id="EFL25118.1"/>
    </source>
</evidence>
<dbReference type="PANTHER" id="PTHR43685:SF2">
    <property type="entry name" value="GLYCOSYLTRANSFERASE 2-LIKE DOMAIN-CONTAINING PROTEIN"/>
    <property type="match status" value="1"/>
</dbReference>
<reference evidence="3 4" key="1">
    <citation type="submission" date="2009-02" db="EMBL/GenBank/DDBJ databases">
        <title>Annotation of Streptomyces hygroscopicus strain ATCC 53653.</title>
        <authorList>
            <consortium name="The Broad Institute Genome Sequencing Platform"/>
            <consortium name="Broad Institute Microbial Sequencing Center"/>
            <person name="Fischbach M."/>
            <person name="Godfrey P."/>
            <person name="Ward D."/>
            <person name="Young S."/>
            <person name="Zeng Q."/>
            <person name="Koehrsen M."/>
            <person name="Alvarado L."/>
            <person name="Berlin A.M."/>
            <person name="Bochicchio J."/>
            <person name="Borenstein D."/>
            <person name="Chapman S.B."/>
            <person name="Chen Z."/>
            <person name="Engels R."/>
            <person name="Freedman E."/>
            <person name="Gellesch M."/>
            <person name="Goldberg J."/>
            <person name="Griggs A."/>
            <person name="Gujja S."/>
            <person name="Heilman E.R."/>
            <person name="Heiman D.I."/>
            <person name="Hepburn T.A."/>
            <person name="Howarth C."/>
            <person name="Jen D."/>
            <person name="Larson L."/>
            <person name="Lewis B."/>
            <person name="Mehta T."/>
            <person name="Park D."/>
            <person name="Pearson M."/>
            <person name="Richards J."/>
            <person name="Roberts A."/>
            <person name="Saif S."/>
            <person name="Shea T.D."/>
            <person name="Shenoy N."/>
            <person name="Sisk P."/>
            <person name="Stolte C."/>
            <person name="Sykes S.N."/>
            <person name="Thomson T."/>
            <person name="Walk T."/>
            <person name="White J."/>
            <person name="Yandava C."/>
            <person name="Straight P."/>
            <person name="Clardy J."/>
            <person name="Hung D."/>
            <person name="Kolter R."/>
            <person name="Mekalanos J."/>
            <person name="Walker S."/>
            <person name="Walsh C.T."/>
            <person name="Wieland-Brown L.C."/>
            <person name="Haas B."/>
            <person name="Nusbaum C."/>
            <person name="Birren B."/>
        </authorList>
    </citation>
    <scope>NUCLEOTIDE SEQUENCE [LARGE SCALE GENOMIC DNA]</scope>
    <source>
        <strain evidence="3 4">ATCC 53653</strain>
    </source>
</reference>